<evidence type="ECO:0000256" key="1">
    <source>
        <dbReference type="SAM" id="Phobius"/>
    </source>
</evidence>
<organism evidence="2 3">
    <name type="scientific">Candidatus Kerfeldbacteria bacterium RIFCSPHIGHO2_02_FULL_42_14</name>
    <dbReference type="NCBI Taxonomy" id="1798540"/>
    <lineage>
        <taxon>Bacteria</taxon>
        <taxon>Candidatus Kerfeldiibacteriota</taxon>
    </lineage>
</organism>
<dbReference type="Proteomes" id="UP000177165">
    <property type="component" value="Unassembled WGS sequence"/>
</dbReference>
<dbReference type="EMBL" id="MHKB01000011">
    <property type="protein sequence ID" value="OGY79023.1"/>
    <property type="molecule type" value="Genomic_DNA"/>
</dbReference>
<keyword evidence="1" id="KW-0812">Transmembrane</keyword>
<dbReference type="AlphaFoldDB" id="A0A1G2AQ56"/>
<evidence type="ECO:0000313" key="2">
    <source>
        <dbReference type="EMBL" id="OGY79023.1"/>
    </source>
</evidence>
<feature type="transmembrane region" description="Helical" evidence="1">
    <location>
        <begin position="49"/>
        <end position="69"/>
    </location>
</feature>
<reference evidence="2 3" key="1">
    <citation type="journal article" date="2016" name="Nat. Commun.">
        <title>Thousands of microbial genomes shed light on interconnected biogeochemical processes in an aquifer system.</title>
        <authorList>
            <person name="Anantharaman K."/>
            <person name="Brown C.T."/>
            <person name="Hug L.A."/>
            <person name="Sharon I."/>
            <person name="Castelle C.J."/>
            <person name="Probst A.J."/>
            <person name="Thomas B.C."/>
            <person name="Singh A."/>
            <person name="Wilkins M.J."/>
            <person name="Karaoz U."/>
            <person name="Brodie E.L."/>
            <person name="Williams K.H."/>
            <person name="Hubbard S.S."/>
            <person name="Banfield J.F."/>
        </authorList>
    </citation>
    <scope>NUCLEOTIDE SEQUENCE [LARGE SCALE GENOMIC DNA]</scope>
</reference>
<protein>
    <submittedName>
        <fullName evidence="2">Uncharacterized protein</fullName>
    </submittedName>
</protein>
<keyword evidence="1" id="KW-0472">Membrane</keyword>
<comment type="caution">
    <text evidence="2">The sequence shown here is derived from an EMBL/GenBank/DDBJ whole genome shotgun (WGS) entry which is preliminary data.</text>
</comment>
<keyword evidence="1" id="KW-1133">Transmembrane helix</keyword>
<evidence type="ECO:0000313" key="3">
    <source>
        <dbReference type="Proteomes" id="UP000177165"/>
    </source>
</evidence>
<accession>A0A1G2AQ56</accession>
<dbReference type="STRING" id="1798540.A3B74_04020"/>
<proteinExistence type="predicted"/>
<name>A0A1G2AQ56_9BACT</name>
<sequence length="114" mass="13274">MEYAEVFHESLKIVSFCPMCRLRYDPLKAEVIGQSDNARLIYIRCQRCSISMMALIALSALGINSAVLVTDANSADIRRLQKREKVTFNDVIEVYQYIQSKRFTQYILHKVHER</sequence>
<gene>
    <name evidence="2" type="ORF">A3B74_04020</name>
</gene>